<evidence type="ECO:0000256" key="6">
    <source>
        <dbReference type="ARBA" id="ARBA00022598"/>
    </source>
</evidence>
<evidence type="ECO:0000313" key="16">
    <source>
        <dbReference type="EMBL" id="AYQ54238.1"/>
    </source>
</evidence>
<dbReference type="InterPro" id="IPR014729">
    <property type="entry name" value="Rossmann-like_a/b/a_fold"/>
</dbReference>
<dbReference type="Pfam" id="PF02540">
    <property type="entry name" value="NAD_synthase"/>
    <property type="match status" value="1"/>
</dbReference>
<evidence type="ECO:0000256" key="9">
    <source>
        <dbReference type="ARBA" id="ARBA00022755"/>
    </source>
</evidence>
<evidence type="ECO:0000256" key="11">
    <source>
        <dbReference type="ARBA" id="ARBA00030464"/>
    </source>
</evidence>
<evidence type="ECO:0000259" key="15">
    <source>
        <dbReference type="PROSITE" id="PS51553"/>
    </source>
</evidence>
<organism evidence="16 17">
    <name type="scientific">Methanomethylophilus alvi</name>
    <dbReference type="NCBI Taxonomy" id="1291540"/>
    <lineage>
        <taxon>Archaea</taxon>
        <taxon>Methanobacteriati</taxon>
        <taxon>Thermoplasmatota</taxon>
        <taxon>Thermoplasmata</taxon>
        <taxon>Methanomassiliicoccales</taxon>
        <taxon>Methanomethylophilaceae</taxon>
        <taxon>Methanomethylophilus</taxon>
    </lineage>
</organism>
<evidence type="ECO:0000256" key="13">
    <source>
        <dbReference type="HAMAP-Rule" id="MF_00345"/>
    </source>
</evidence>
<dbReference type="GO" id="GO:0005524">
    <property type="term" value="F:ATP binding"/>
    <property type="evidence" value="ECO:0007669"/>
    <property type="project" value="UniProtKB-UniRule"/>
</dbReference>
<dbReference type="Pfam" id="PF00958">
    <property type="entry name" value="GMP_synt_C"/>
    <property type="match status" value="1"/>
</dbReference>
<evidence type="ECO:0000256" key="4">
    <source>
        <dbReference type="ARBA" id="ARBA00012746"/>
    </source>
</evidence>
<dbReference type="EC" id="6.3.5.2" evidence="4 13"/>
<protein>
    <recommendedName>
        <fullName evidence="5 13">GMP synthase [glutamine-hydrolyzing] subunit B</fullName>
        <ecNumber evidence="4 13">6.3.5.2</ecNumber>
    </recommendedName>
    <alternativeName>
        <fullName evidence="11 13">GMP synthetase</fullName>
    </alternativeName>
</protein>
<dbReference type="NCBIfam" id="TIGR00884">
    <property type="entry name" value="guaA_Cterm"/>
    <property type="match status" value="1"/>
</dbReference>
<dbReference type="Gene3D" id="3.40.50.620">
    <property type="entry name" value="HUPs"/>
    <property type="match status" value="1"/>
</dbReference>
<dbReference type="PANTHER" id="PTHR11922">
    <property type="entry name" value="GMP SYNTHASE-RELATED"/>
    <property type="match status" value="1"/>
</dbReference>
<evidence type="ECO:0000256" key="10">
    <source>
        <dbReference type="ARBA" id="ARBA00022840"/>
    </source>
</evidence>
<evidence type="ECO:0000313" key="17">
    <source>
        <dbReference type="Proteomes" id="UP000273278"/>
    </source>
</evidence>
<evidence type="ECO:0000256" key="8">
    <source>
        <dbReference type="ARBA" id="ARBA00022749"/>
    </source>
</evidence>
<dbReference type="PROSITE" id="PS51553">
    <property type="entry name" value="GMPS_ATP_PPASE"/>
    <property type="match status" value="1"/>
</dbReference>
<keyword evidence="9 13" id="KW-0658">Purine biosynthesis</keyword>
<dbReference type="Proteomes" id="UP000273278">
    <property type="component" value="Chromosome"/>
</dbReference>
<dbReference type="SUPFAM" id="SSF52402">
    <property type="entry name" value="Adenine nucleotide alpha hydrolases-like"/>
    <property type="match status" value="1"/>
</dbReference>
<dbReference type="GO" id="GO:0003921">
    <property type="term" value="F:GMP synthase activity"/>
    <property type="evidence" value="ECO:0007669"/>
    <property type="project" value="InterPro"/>
</dbReference>
<comment type="subunit">
    <text evidence="3 13">Heterodimer composed of a glutamine amidotransferase subunit (A) and a GMP-binding subunit (B).</text>
</comment>
<dbReference type="InterPro" id="IPR022310">
    <property type="entry name" value="NAD/GMP_synthase"/>
</dbReference>
<gene>
    <name evidence="13" type="primary">guaAB</name>
    <name evidence="16" type="ORF">BKD89_00170</name>
</gene>
<dbReference type="EMBL" id="CP017686">
    <property type="protein sequence ID" value="AYQ54238.1"/>
    <property type="molecule type" value="Genomic_DNA"/>
</dbReference>
<dbReference type="UniPathway" id="UPA00189">
    <property type="reaction ID" value="UER00296"/>
</dbReference>
<dbReference type="GeneID" id="41320838"/>
<dbReference type="InterPro" id="IPR001674">
    <property type="entry name" value="GMP_synth_C"/>
</dbReference>
<dbReference type="CDD" id="cd01997">
    <property type="entry name" value="GMP_synthase_C"/>
    <property type="match status" value="1"/>
</dbReference>
<dbReference type="AlphaFoldDB" id="A0A3G3IEZ4"/>
<comment type="function">
    <text evidence="1 13">Catalyzes the synthesis of GMP from XMP.</text>
</comment>
<dbReference type="RefSeq" id="WP_015503943.1">
    <property type="nucleotide sequence ID" value="NZ_CAYARL010000009.1"/>
</dbReference>
<dbReference type="HAMAP" id="MF_00345">
    <property type="entry name" value="GMP_synthase_B"/>
    <property type="match status" value="1"/>
</dbReference>
<proteinExistence type="inferred from homology"/>
<dbReference type="OMA" id="GMTANAM"/>
<comment type="pathway">
    <text evidence="2 13">Purine metabolism; GMP biosynthesis; GMP from XMP (L-Gln route): step 1/1.</text>
</comment>
<evidence type="ECO:0000256" key="2">
    <source>
        <dbReference type="ARBA" id="ARBA00005153"/>
    </source>
</evidence>
<accession>A0A3G3IEZ4</accession>
<reference evidence="16 17" key="1">
    <citation type="submission" date="2016-10" db="EMBL/GenBank/DDBJ databases">
        <title>Complete genome of the TMA-utilizing, human hosted archaeon Methanomethylophilus alvus Gen. nov, sp. nov., strain Mx-05, derived from a pure culture.</title>
        <authorList>
            <person name="Brugere J.-F."/>
            <person name="Ben Hania W."/>
            <person name="Chaudhary P.P."/>
            <person name="Gaci N."/>
            <person name="Borrel G."/>
            <person name="Cao Van Tuat L."/>
            <person name="Fardeau M.-L."/>
            <person name="Harris H.M.B."/>
            <person name="O'Toole P.W."/>
            <person name="Ollivier B."/>
        </authorList>
    </citation>
    <scope>NUCLEOTIDE SEQUENCE [LARGE SCALE GENOMIC DNA]</scope>
    <source>
        <strain evidence="16 17">Mx-05</strain>
    </source>
</reference>
<evidence type="ECO:0000256" key="3">
    <source>
        <dbReference type="ARBA" id="ARBA00011264"/>
    </source>
</evidence>
<dbReference type="InterPro" id="IPR026598">
    <property type="entry name" value="GMP_synthase_B"/>
</dbReference>
<evidence type="ECO:0000256" key="12">
    <source>
        <dbReference type="ARBA" id="ARBA00049404"/>
    </source>
</evidence>
<name>A0A3G3IEZ4_9ARCH</name>
<feature type="domain" description="GMPS ATP-PPase" evidence="15">
    <location>
        <begin position="5"/>
        <end position="193"/>
    </location>
</feature>
<comment type="catalytic activity">
    <reaction evidence="12 13">
        <text>XMP + L-glutamine + ATP + H2O = GMP + L-glutamate + AMP + diphosphate + 2 H(+)</text>
        <dbReference type="Rhea" id="RHEA:11680"/>
        <dbReference type="ChEBI" id="CHEBI:15377"/>
        <dbReference type="ChEBI" id="CHEBI:15378"/>
        <dbReference type="ChEBI" id="CHEBI:29985"/>
        <dbReference type="ChEBI" id="CHEBI:30616"/>
        <dbReference type="ChEBI" id="CHEBI:33019"/>
        <dbReference type="ChEBI" id="CHEBI:57464"/>
        <dbReference type="ChEBI" id="CHEBI:58115"/>
        <dbReference type="ChEBI" id="CHEBI:58359"/>
        <dbReference type="ChEBI" id="CHEBI:456215"/>
        <dbReference type="EC" id="6.3.5.2"/>
    </reaction>
</comment>
<evidence type="ECO:0000256" key="1">
    <source>
        <dbReference type="ARBA" id="ARBA00002332"/>
    </source>
</evidence>
<dbReference type="InterPro" id="IPR025777">
    <property type="entry name" value="GMPS_ATP_PPase_dom"/>
</dbReference>
<evidence type="ECO:0000256" key="5">
    <source>
        <dbReference type="ARBA" id="ARBA00022411"/>
    </source>
</evidence>
<keyword evidence="6 13" id="KW-0436">Ligase</keyword>
<dbReference type="GO" id="GO:0005829">
    <property type="term" value="C:cytosol"/>
    <property type="evidence" value="ECO:0007669"/>
    <property type="project" value="TreeGrafter"/>
</dbReference>
<evidence type="ECO:0000256" key="14">
    <source>
        <dbReference type="PROSITE-ProRule" id="PRU00886"/>
    </source>
</evidence>
<dbReference type="SUPFAM" id="SSF54810">
    <property type="entry name" value="GMP synthetase C-terminal dimerisation domain"/>
    <property type="match status" value="1"/>
</dbReference>
<evidence type="ECO:0000256" key="7">
    <source>
        <dbReference type="ARBA" id="ARBA00022741"/>
    </source>
</evidence>
<dbReference type="FunFam" id="3.30.300.10:FF:000002">
    <property type="entry name" value="GMP synthase [glutamine-hydrolyzing]"/>
    <property type="match status" value="1"/>
</dbReference>
<sequence length="320" mass="35275">MTGFFDEQGFIDEAIAMIQESIPAPGKAIIACSGGVDSMVTATLASKAIGDRLLAIYVDSGLMRKGETDEVEAMMKNMGINYKVAHAADEYFDALKGVEDPEGKRKVIGEKFIRVFERHAREFGATYLLQGTIAPDWIESGDGVRDTIKSHHNVGGLPKDMNMTLVEPLRDLYKDEVRQVARKLGVEASERQPFPGPALAIRCLGEVTPEKVEIVREACFIVEDEIMKAVGNGEAVRPWQYFAVLLPSKSVGVQGDRRAYGYTVAIRAVDSIDGMTATFSKLPLEVLNRISVRITDTMKSQVNRVVYDITSKPPATIEWE</sequence>
<dbReference type="Gene3D" id="3.30.300.10">
    <property type="match status" value="1"/>
</dbReference>
<keyword evidence="8 13" id="KW-0332">GMP biosynthesis</keyword>
<keyword evidence="10 13" id="KW-0067">ATP-binding</keyword>
<dbReference type="PANTHER" id="PTHR11922:SF2">
    <property type="entry name" value="GMP SYNTHASE [GLUTAMINE-HYDROLYZING]"/>
    <property type="match status" value="1"/>
</dbReference>
<feature type="binding site" evidence="14">
    <location>
        <begin position="33"/>
        <end position="39"/>
    </location>
    <ligand>
        <name>ATP</name>
        <dbReference type="ChEBI" id="CHEBI:30616"/>
    </ligand>
</feature>
<keyword evidence="7 13" id="KW-0547">Nucleotide-binding</keyword>